<evidence type="ECO:0000313" key="3">
    <source>
        <dbReference type="WBParaSite" id="PTRK_0001710800.1"/>
    </source>
</evidence>
<protein>
    <submittedName>
        <fullName evidence="3">Translation initiation factor IF-2-like</fullName>
    </submittedName>
</protein>
<keyword evidence="2" id="KW-1185">Reference proteome</keyword>
<feature type="region of interest" description="Disordered" evidence="1">
    <location>
        <begin position="48"/>
        <end position="118"/>
    </location>
</feature>
<dbReference type="Proteomes" id="UP000038045">
    <property type="component" value="Unplaced"/>
</dbReference>
<feature type="compositionally biased region" description="Basic residues" evidence="1">
    <location>
        <begin position="23"/>
        <end position="35"/>
    </location>
</feature>
<dbReference type="AlphaFoldDB" id="A0A0N5A5U2"/>
<accession>A0A0N5A5U2</accession>
<name>A0A0N5A5U2_PARTI</name>
<feature type="compositionally biased region" description="Basic residues" evidence="1">
    <location>
        <begin position="48"/>
        <end position="59"/>
    </location>
</feature>
<evidence type="ECO:0000313" key="2">
    <source>
        <dbReference type="Proteomes" id="UP000038045"/>
    </source>
</evidence>
<feature type="compositionally biased region" description="Low complexity" evidence="1">
    <location>
        <begin position="60"/>
        <end position="98"/>
    </location>
</feature>
<reference evidence="3" key="1">
    <citation type="submission" date="2017-02" db="UniProtKB">
        <authorList>
            <consortium name="WormBaseParasite"/>
        </authorList>
    </citation>
    <scope>IDENTIFICATION</scope>
</reference>
<organism evidence="2 3">
    <name type="scientific">Parastrongyloides trichosuri</name>
    <name type="common">Possum-specific nematode worm</name>
    <dbReference type="NCBI Taxonomy" id="131310"/>
    <lineage>
        <taxon>Eukaryota</taxon>
        <taxon>Metazoa</taxon>
        <taxon>Ecdysozoa</taxon>
        <taxon>Nematoda</taxon>
        <taxon>Chromadorea</taxon>
        <taxon>Rhabditida</taxon>
        <taxon>Tylenchina</taxon>
        <taxon>Panagrolaimomorpha</taxon>
        <taxon>Strongyloidoidea</taxon>
        <taxon>Strongyloididae</taxon>
        <taxon>Parastrongyloides</taxon>
    </lineage>
</organism>
<evidence type="ECO:0000256" key="1">
    <source>
        <dbReference type="SAM" id="MobiDB-lite"/>
    </source>
</evidence>
<proteinExistence type="predicted"/>
<dbReference type="WBParaSite" id="PTRK_0001710800.1">
    <property type="protein sequence ID" value="PTRK_0001710800.1"/>
    <property type="gene ID" value="PTRK_0001710800"/>
</dbReference>
<sequence length="194" mass="20356">MGARALGMPAPAARPEHSLPQRGLHRRRSGTTRRAVSRCRLRGVLRARRRAPAQRRMARRTAAPAQRVLPRAAGKARGPAATHQCAGAAAAPGAHPAQEVAQLPRTQPGPGRTGHHCLRQPQARSARPQQPLPAAHRIPAPGLALAVAGGPDLRPGAVRPPRCAGFSARQPGAQHRLRCGDQPVIAAPCQSGMA</sequence>
<feature type="region of interest" description="Disordered" evidence="1">
    <location>
        <begin position="1"/>
        <end position="35"/>
    </location>
</feature>